<dbReference type="Proteomes" id="UP001156318">
    <property type="component" value="Chromosome"/>
</dbReference>
<dbReference type="PANTHER" id="PTHR15032">
    <property type="entry name" value="N-ACYL-PHOSPHATIDYLETHANOLAMINE-HYDROLYZING PHOSPHOLIPASE D"/>
    <property type="match status" value="1"/>
</dbReference>
<dbReference type="EMBL" id="CP074352">
    <property type="protein sequence ID" value="UYU30483.1"/>
    <property type="molecule type" value="Genomic_DNA"/>
</dbReference>
<proteinExistence type="predicted"/>
<evidence type="ECO:0000259" key="1">
    <source>
        <dbReference type="Pfam" id="PF12706"/>
    </source>
</evidence>
<reference evidence="2 3" key="1">
    <citation type="submission" date="2021-05" db="EMBL/GenBank/DDBJ databases">
        <title>Isolation, identification, and the growth promoting effects of Pantoea dispersa strain YSD J2 from the aboveground leaves of Cyperus esculentus L.Var. Sativus.</title>
        <authorList>
            <person name="Wang S."/>
            <person name="Tang X.M."/>
            <person name="Huang Y.N."/>
        </authorList>
    </citation>
    <scope>NUCLEOTIDE SEQUENCE [LARGE SCALE GENOMIC DNA]</scope>
    <source>
        <strain evidence="3">YSD YN2</strain>
    </source>
</reference>
<name>A0ABY6JDE8_9ENTR</name>
<gene>
    <name evidence="2" type="ORF">KFZ77_11320</name>
</gene>
<feature type="domain" description="Metallo-beta-lactamase" evidence="1">
    <location>
        <begin position="88"/>
        <end position="286"/>
    </location>
</feature>
<dbReference type="InterPro" id="IPR001279">
    <property type="entry name" value="Metallo-B-lactamas"/>
</dbReference>
<dbReference type="SUPFAM" id="SSF56281">
    <property type="entry name" value="Metallo-hydrolase/oxidoreductase"/>
    <property type="match status" value="1"/>
</dbReference>
<accession>A0ABY6JDE8</accession>
<evidence type="ECO:0000313" key="3">
    <source>
        <dbReference type="Proteomes" id="UP001156318"/>
    </source>
</evidence>
<organism evidence="2 3">
    <name type="scientific">Siccibacter colletis</name>
    <dbReference type="NCBI Taxonomy" id="1505757"/>
    <lineage>
        <taxon>Bacteria</taxon>
        <taxon>Pseudomonadati</taxon>
        <taxon>Pseudomonadota</taxon>
        <taxon>Gammaproteobacteria</taxon>
        <taxon>Enterobacterales</taxon>
        <taxon>Enterobacteriaceae</taxon>
        <taxon>Siccibacter</taxon>
    </lineage>
</organism>
<dbReference type="Gene3D" id="3.60.15.10">
    <property type="entry name" value="Ribonuclease Z/Hydroxyacylglutathione hydrolase-like"/>
    <property type="match status" value="1"/>
</dbReference>
<dbReference type="PANTHER" id="PTHR15032:SF4">
    <property type="entry name" value="N-ACYL-PHOSPHATIDYLETHANOLAMINE-HYDROLYZING PHOSPHOLIPASE D"/>
    <property type="match status" value="1"/>
</dbReference>
<evidence type="ECO:0000313" key="2">
    <source>
        <dbReference type="EMBL" id="UYU30483.1"/>
    </source>
</evidence>
<dbReference type="RefSeq" id="WP_264384237.1">
    <property type="nucleotide sequence ID" value="NZ_CP074352.1"/>
</dbReference>
<sequence>MVWKNPWYDASLPHHAPEGFRNTSGSEHQPGDLKRWQNERKAKGLPLAPAAGYAAFIRRWWQPVDLQQEGDGLWWLGHASLLLRLAGRYLLIDPVFSKRASPVSFAGPQRKTPVPLNLADLPRLDAILISHNHYDHLDSRTLRQLRRRFPEVEVLVPLGLKAWFSRRGFRHVTELDWWQQGALGDIRLHAVPAQHWSMRTLWDRNRSLWCGWVIEHGDVRFWFSGDTGYTETLLEIPARLGAINVAALPAGAYAPRWFMSNHHMDPQQAVQLWQQLGRPKAVPIHWGVFELADESLDMPPQELLDELQARGENVSNFIPLRIGEFLAF</sequence>
<dbReference type="InterPro" id="IPR036866">
    <property type="entry name" value="RibonucZ/Hydroxyglut_hydro"/>
</dbReference>
<dbReference type="Pfam" id="PF12706">
    <property type="entry name" value="Lactamase_B_2"/>
    <property type="match status" value="1"/>
</dbReference>
<keyword evidence="3" id="KW-1185">Reference proteome</keyword>
<protein>
    <submittedName>
        <fullName evidence="2">MBL fold metallo-hydrolase</fullName>
    </submittedName>
</protein>